<dbReference type="EMBL" id="JAIWQS010000009">
    <property type="protein sequence ID" value="KAJ8755724.1"/>
    <property type="molecule type" value="Genomic_DNA"/>
</dbReference>
<feature type="compositionally biased region" description="Pro residues" evidence="1">
    <location>
        <begin position="34"/>
        <end position="52"/>
    </location>
</feature>
<comment type="caution">
    <text evidence="2">The sequence shown here is derived from an EMBL/GenBank/DDBJ whole genome shotgun (WGS) entry which is preliminary data.</text>
</comment>
<reference evidence="2 3" key="1">
    <citation type="submission" date="2021-09" db="EMBL/GenBank/DDBJ databases">
        <title>Genomic insights and catalytic innovation underlie evolution of tropane alkaloids biosynthesis.</title>
        <authorList>
            <person name="Wang Y.-J."/>
            <person name="Tian T."/>
            <person name="Huang J.-P."/>
            <person name="Huang S.-X."/>
        </authorList>
    </citation>
    <scope>NUCLEOTIDE SEQUENCE [LARGE SCALE GENOMIC DNA]</scope>
    <source>
        <strain evidence="2">KIB-2018</strain>
        <tissue evidence="2">Leaf</tissue>
    </source>
</reference>
<gene>
    <name evidence="2" type="ORF">K2173_024268</name>
</gene>
<accession>A0AAV8SUV1</accession>
<name>A0AAV8SUV1_9ROSI</name>
<organism evidence="2 3">
    <name type="scientific">Erythroxylum novogranatense</name>
    <dbReference type="NCBI Taxonomy" id="1862640"/>
    <lineage>
        <taxon>Eukaryota</taxon>
        <taxon>Viridiplantae</taxon>
        <taxon>Streptophyta</taxon>
        <taxon>Embryophyta</taxon>
        <taxon>Tracheophyta</taxon>
        <taxon>Spermatophyta</taxon>
        <taxon>Magnoliopsida</taxon>
        <taxon>eudicotyledons</taxon>
        <taxon>Gunneridae</taxon>
        <taxon>Pentapetalae</taxon>
        <taxon>rosids</taxon>
        <taxon>fabids</taxon>
        <taxon>Malpighiales</taxon>
        <taxon>Erythroxylaceae</taxon>
        <taxon>Erythroxylum</taxon>
    </lineage>
</organism>
<evidence type="ECO:0000313" key="3">
    <source>
        <dbReference type="Proteomes" id="UP001159364"/>
    </source>
</evidence>
<dbReference type="Proteomes" id="UP001159364">
    <property type="component" value="Linkage Group LG09"/>
</dbReference>
<evidence type="ECO:0000256" key="1">
    <source>
        <dbReference type="SAM" id="MobiDB-lite"/>
    </source>
</evidence>
<evidence type="ECO:0000313" key="2">
    <source>
        <dbReference type="EMBL" id="KAJ8755724.1"/>
    </source>
</evidence>
<protein>
    <submittedName>
        <fullName evidence="2">Uncharacterized protein</fullName>
    </submittedName>
</protein>
<keyword evidence="3" id="KW-1185">Reference proteome</keyword>
<sequence length="90" mass="9821">MTTKGPYDSALSIPFIMERGGRGRGRRGRRGQDPAPPPPNPQEEEAPPPPLNPQEDEAPPPPVVIIGGDEVEEQEPIPSLLLLVKSFHRI</sequence>
<proteinExistence type="predicted"/>
<dbReference type="AlphaFoldDB" id="A0AAV8SUV1"/>
<feature type="region of interest" description="Disordered" evidence="1">
    <location>
        <begin position="1"/>
        <end position="76"/>
    </location>
</feature>